<organism evidence="6">
    <name type="scientific">Onchocerca flexuosa</name>
    <dbReference type="NCBI Taxonomy" id="387005"/>
    <lineage>
        <taxon>Eukaryota</taxon>
        <taxon>Metazoa</taxon>
        <taxon>Ecdysozoa</taxon>
        <taxon>Nematoda</taxon>
        <taxon>Chromadorea</taxon>
        <taxon>Rhabditida</taxon>
        <taxon>Spirurina</taxon>
        <taxon>Spiruromorpha</taxon>
        <taxon>Filarioidea</taxon>
        <taxon>Onchocercidae</taxon>
        <taxon>Onchocerca</taxon>
    </lineage>
</organism>
<dbReference type="PROSITE" id="PS01183">
    <property type="entry name" value="UBIE_1"/>
    <property type="match status" value="1"/>
</dbReference>
<reference evidence="4 5" key="2">
    <citation type="submission" date="2018-11" db="EMBL/GenBank/DDBJ databases">
        <authorList>
            <consortium name="Pathogen Informatics"/>
        </authorList>
    </citation>
    <scope>NUCLEOTIDE SEQUENCE [LARGE SCALE GENOMIC DNA]</scope>
</reference>
<dbReference type="AlphaFoldDB" id="A0A183HNK1"/>
<protein>
    <submittedName>
        <fullName evidence="6">2-methoxy-6-polyprenyl-1,4-benzoquinol methylase</fullName>
    </submittedName>
</protein>
<keyword evidence="3" id="KW-0949">S-adenosyl-L-methionine</keyword>
<keyword evidence="1" id="KW-0489">Methyltransferase</keyword>
<gene>
    <name evidence="4" type="ORF">OFLC_LOCUS9064</name>
</gene>
<evidence type="ECO:0000256" key="3">
    <source>
        <dbReference type="ARBA" id="ARBA00022691"/>
    </source>
</evidence>
<dbReference type="GO" id="GO:0032259">
    <property type="term" value="P:methylation"/>
    <property type="evidence" value="ECO:0007669"/>
    <property type="project" value="UniProtKB-KW"/>
</dbReference>
<keyword evidence="2" id="KW-0808">Transferase</keyword>
<reference evidence="6" key="1">
    <citation type="submission" date="2016-06" db="UniProtKB">
        <authorList>
            <consortium name="WormBaseParasite"/>
        </authorList>
    </citation>
    <scope>IDENTIFICATION</scope>
</reference>
<proteinExistence type="predicted"/>
<dbReference type="WBParaSite" id="OFLC_0000906201-mRNA-1">
    <property type="protein sequence ID" value="OFLC_0000906201-mRNA-1"/>
    <property type="gene ID" value="OFLC_0000906201"/>
</dbReference>
<dbReference type="EMBL" id="UZAJ01010748">
    <property type="protein sequence ID" value="VDO58568.1"/>
    <property type="molecule type" value="Genomic_DNA"/>
</dbReference>
<dbReference type="Proteomes" id="UP000267606">
    <property type="component" value="Unassembled WGS sequence"/>
</dbReference>
<evidence type="ECO:0000313" key="5">
    <source>
        <dbReference type="Proteomes" id="UP000267606"/>
    </source>
</evidence>
<evidence type="ECO:0000256" key="1">
    <source>
        <dbReference type="ARBA" id="ARBA00022603"/>
    </source>
</evidence>
<evidence type="ECO:0000256" key="2">
    <source>
        <dbReference type="ARBA" id="ARBA00022679"/>
    </source>
</evidence>
<keyword evidence="5" id="KW-1185">Reference proteome</keyword>
<evidence type="ECO:0000313" key="4">
    <source>
        <dbReference type="EMBL" id="VDO58568.1"/>
    </source>
</evidence>
<dbReference type="GO" id="GO:0008168">
    <property type="term" value="F:methyltransferase activity"/>
    <property type="evidence" value="ECO:0007669"/>
    <property type="project" value="UniProtKB-KW"/>
</dbReference>
<dbReference type="Pfam" id="PF01209">
    <property type="entry name" value="Ubie_methyltran"/>
    <property type="match status" value="1"/>
</dbReference>
<name>A0A183HNK1_9BILA</name>
<dbReference type="InterPro" id="IPR023576">
    <property type="entry name" value="UbiE/COQ5_MeTrFase_CS"/>
</dbReference>
<sequence length="76" mass="8749">MNGKLWWSAISSRKTIGHSIKPLDDIIVRFATTHFGFQEVDEKEKSKKVHAVFASVANKYDLMNDAMSMGIHRLWK</sequence>
<accession>A0A183HNK1</accession>
<evidence type="ECO:0000313" key="6">
    <source>
        <dbReference type="WBParaSite" id="OFLC_0000906201-mRNA-1"/>
    </source>
</evidence>
<dbReference type="STRING" id="387005.A0A183HNK1"/>